<protein>
    <submittedName>
        <fullName evidence="1">Glr3420 protein</fullName>
    </submittedName>
</protein>
<keyword evidence="2" id="KW-1185">Reference proteome</keyword>
<evidence type="ECO:0000313" key="1">
    <source>
        <dbReference type="EMBL" id="BAC91361.1"/>
    </source>
</evidence>
<dbReference type="Proteomes" id="UP000000557">
    <property type="component" value="Chromosome"/>
</dbReference>
<sequence length="103" mass="11389">MARSHRETLCCSKTLEMSPSLNNYPQQVQGEEYALARELAAAETGLPLAMFAELRPFSLEEVFDSGYLPVGIDSGASYESLWQEAIHLAKLSVKSQQPTQDLP</sequence>
<dbReference type="Pfam" id="PF01724">
    <property type="entry name" value="DUF29"/>
    <property type="match status" value="1"/>
</dbReference>
<gene>
    <name evidence="1" type="ordered locus">glr3420</name>
</gene>
<dbReference type="STRING" id="251221.gene:10760932"/>
<reference evidence="1 2" key="2">
    <citation type="journal article" date="2003" name="DNA Res.">
        <title>Complete genome structure of Gloeobacter violaceus PCC 7421, a cyanobacterium that lacks thylakoids (supplement).</title>
        <authorList>
            <person name="Nakamura Y."/>
            <person name="Kaneko T."/>
            <person name="Sato S."/>
            <person name="Mimuro M."/>
            <person name="Miyashita H."/>
            <person name="Tsuchiya T."/>
            <person name="Sasamoto S."/>
            <person name="Watanabe A."/>
            <person name="Kawashima K."/>
            <person name="Kishida Y."/>
            <person name="Kiyokawa C."/>
            <person name="Kohara M."/>
            <person name="Matsumoto M."/>
            <person name="Matsuno A."/>
            <person name="Nakazaki N."/>
            <person name="Shimpo S."/>
            <person name="Takeuchi C."/>
            <person name="Yamada M."/>
            <person name="Tabata S."/>
        </authorList>
    </citation>
    <scope>NUCLEOTIDE SEQUENCE [LARGE SCALE GENOMIC DNA]</scope>
    <source>
        <strain evidence="2">ATCC 29082 / PCC 7421</strain>
    </source>
</reference>
<dbReference type="RefSeq" id="WP_011143409.1">
    <property type="nucleotide sequence ID" value="NC_005125.1"/>
</dbReference>
<dbReference type="KEGG" id="gvi:glr3420"/>
<dbReference type="AlphaFoldDB" id="Q7NFV4"/>
<dbReference type="InParanoid" id="Q7NFV4"/>
<accession>Q7NFV4</accession>
<dbReference type="EnsemblBacteria" id="BAC91361">
    <property type="protein sequence ID" value="BAC91361"/>
    <property type="gene ID" value="BAC91361"/>
</dbReference>
<dbReference type="HOGENOM" id="CLU_2259791_0_0_3"/>
<name>Q7NFV4_GLOVI</name>
<dbReference type="EMBL" id="BA000045">
    <property type="protein sequence ID" value="BAC91361.1"/>
    <property type="molecule type" value="Genomic_DNA"/>
</dbReference>
<reference evidence="1 2" key="1">
    <citation type="journal article" date="2003" name="DNA Res.">
        <title>Complete genome structure of Gloeobacter violaceus PCC 7421, a cyanobacterium that lacks thylakoids.</title>
        <authorList>
            <person name="Nakamura Y."/>
            <person name="Kaneko T."/>
            <person name="Sato S."/>
            <person name="Mimuro M."/>
            <person name="Miyashita H."/>
            <person name="Tsuchiya T."/>
            <person name="Sasamoto S."/>
            <person name="Watanabe A."/>
            <person name="Kawashima K."/>
            <person name="Kishida Y."/>
            <person name="Kiyokawa C."/>
            <person name="Kohara M."/>
            <person name="Matsumoto M."/>
            <person name="Matsuno A."/>
            <person name="Nakazaki N."/>
            <person name="Shimpo S."/>
            <person name="Takeuchi C."/>
            <person name="Yamada M."/>
            <person name="Tabata S."/>
        </authorList>
    </citation>
    <scope>NUCLEOTIDE SEQUENCE [LARGE SCALE GENOMIC DNA]</scope>
    <source>
        <strain evidence="2">ATCC 29082 / PCC 7421</strain>
    </source>
</reference>
<proteinExistence type="predicted"/>
<evidence type="ECO:0000313" key="2">
    <source>
        <dbReference type="Proteomes" id="UP000000557"/>
    </source>
</evidence>
<organism evidence="1 2">
    <name type="scientific">Gloeobacter violaceus (strain ATCC 29082 / PCC 7421)</name>
    <dbReference type="NCBI Taxonomy" id="251221"/>
    <lineage>
        <taxon>Bacteria</taxon>
        <taxon>Bacillati</taxon>
        <taxon>Cyanobacteriota</taxon>
        <taxon>Cyanophyceae</taxon>
        <taxon>Gloeobacterales</taxon>
        <taxon>Gloeobacteraceae</taxon>
        <taxon>Gloeobacter</taxon>
    </lineage>
</organism>